<evidence type="ECO:0000313" key="2">
    <source>
        <dbReference type="Proteomes" id="UP001342826"/>
    </source>
</evidence>
<gene>
    <name evidence="1" type="ORF">P9271_02580</name>
</gene>
<evidence type="ECO:0008006" key="3">
    <source>
        <dbReference type="Google" id="ProtNLM"/>
    </source>
</evidence>
<protein>
    <recommendedName>
        <fullName evidence="3">Bacillus phage SPbeta YonK domain-containing protein</fullName>
    </recommendedName>
</protein>
<dbReference type="Proteomes" id="UP001342826">
    <property type="component" value="Unassembled WGS sequence"/>
</dbReference>
<evidence type="ECO:0000313" key="1">
    <source>
        <dbReference type="EMBL" id="MED4400244.1"/>
    </source>
</evidence>
<dbReference type="EMBL" id="JARTFS010000002">
    <property type="protein sequence ID" value="MED4400244.1"/>
    <property type="molecule type" value="Genomic_DNA"/>
</dbReference>
<reference evidence="1 2" key="1">
    <citation type="submission" date="2023-03" db="EMBL/GenBank/DDBJ databases">
        <title>Bacillus Genome Sequencing.</title>
        <authorList>
            <person name="Dunlap C."/>
        </authorList>
    </citation>
    <scope>NUCLEOTIDE SEQUENCE [LARGE SCALE GENOMIC DNA]</scope>
    <source>
        <strain evidence="1 2">NRS-1717</strain>
    </source>
</reference>
<accession>A0ABU6NT26</accession>
<sequence length="53" mass="6363">MKDIVTYQGKKYIILHRYESGYCEIKEVGNDYSVELVHKSELENSYFEKKEDL</sequence>
<name>A0ABU6NT26_9BACI</name>
<keyword evidence="2" id="KW-1185">Reference proteome</keyword>
<dbReference type="RefSeq" id="WP_328014827.1">
    <property type="nucleotide sequence ID" value="NZ_JARTFS010000002.1"/>
</dbReference>
<proteinExistence type="predicted"/>
<organism evidence="1 2">
    <name type="scientific">Metabacillus fastidiosus</name>
    <dbReference type="NCBI Taxonomy" id="1458"/>
    <lineage>
        <taxon>Bacteria</taxon>
        <taxon>Bacillati</taxon>
        <taxon>Bacillota</taxon>
        <taxon>Bacilli</taxon>
        <taxon>Bacillales</taxon>
        <taxon>Bacillaceae</taxon>
        <taxon>Metabacillus</taxon>
    </lineage>
</organism>
<comment type="caution">
    <text evidence="1">The sequence shown here is derived from an EMBL/GenBank/DDBJ whole genome shotgun (WGS) entry which is preliminary data.</text>
</comment>